<dbReference type="PRINTS" id="PR00071">
    <property type="entry name" value="HMGCOARDTASE"/>
</dbReference>
<accession>A0AA49GQ73</accession>
<dbReference type="InterPro" id="IPR023074">
    <property type="entry name" value="HMG_CoA_Rdtase_cat_sf"/>
</dbReference>
<dbReference type="PROSITE" id="PS50065">
    <property type="entry name" value="HMG_COA_REDUCTASE_4"/>
    <property type="match status" value="1"/>
</dbReference>
<keyword evidence="3" id="KW-0521">NADP</keyword>
<reference evidence="6" key="1">
    <citation type="journal article" date="2023" name="Comput. Struct. Biotechnol. J.">
        <title>Discovery of a novel marine Bacteroidetes with a rich repertoire of carbohydrate-active enzymes.</title>
        <authorList>
            <person name="Chen B."/>
            <person name="Liu G."/>
            <person name="Chen Q."/>
            <person name="Wang H."/>
            <person name="Liu L."/>
            <person name="Tang K."/>
        </authorList>
    </citation>
    <scope>NUCLEOTIDE SEQUENCE</scope>
    <source>
        <strain evidence="6">TK19036</strain>
    </source>
</reference>
<proteinExistence type="inferred from homology"/>
<dbReference type="Gene3D" id="3.90.770.10">
    <property type="entry name" value="3-hydroxy-3-methylglutaryl-coenzyme A Reductase, Chain A, domain 2"/>
    <property type="match status" value="1"/>
</dbReference>
<dbReference type="InterPro" id="IPR004554">
    <property type="entry name" value="HMG_CoA_Rdtase_eu_arc"/>
</dbReference>
<dbReference type="GO" id="GO:0008299">
    <property type="term" value="P:isoprenoid biosynthetic process"/>
    <property type="evidence" value="ECO:0007669"/>
    <property type="project" value="InterPro"/>
</dbReference>
<dbReference type="EC" id="1.1.1.34" evidence="2"/>
<sequence length="380" mass="40932">MNHINKLPKPSIKQNAKDQPEASLHYTTMLNEELSRDTFSGHIEHFVGLCMLPLGMAGPLTIEGDHANGNFDIPMATTEGALVASYNRGLRAGRQSGGFWAKVLEETVQRCPLFKFTNAQEAFSFTQWVESEQDTLKLVAESASRYAVLKNVRSVLEGNEVILCLEYTTGDASGQNMVTICSQKVCSFIEDYAPLKPQKIYIEGNASGDKKVGGQSLNHTRGKRVIAEVTVPERIVNIVLKSTPRNMVDFWQSSTMSQIKAGSTGNQAHIANGLAAMFLSTGQDVACISEASVGFMRAEVTPQGDLYASLTLPNLIIGSVGGGTGLPTQRECLQMMDCYGAGKANKLAEIMTAVALAGELSIGAAIAEGHFARAHQKLGR</sequence>
<dbReference type="PROSITE" id="PS00318">
    <property type="entry name" value="HMG_COA_REDUCTASE_2"/>
    <property type="match status" value="1"/>
</dbReference>
<dbReference type="SUPFAM" id="SSF55035">
    <property type="entry name" value="NAD-binding domain of HMG-CoA reductase"/>
    <property type="match status" value="1"/>
</dbReference>
<evidence type="ECO:0000256" key="1">
    <source>
        <dbReference type="ARBA" id="ARBA00007661"/>
    </source>
</evidence>
<gene>
    <name evidence="6" type="ORF">K4G66_09480</name>
</gene>
<feature type="region of interest" description="Disordered" evidence="5">
    <location>
        <begin position="1"/>
        <end position="20"/>
    </location>
</feature>
<evidence type="ECO:0000256" key="4">
    <source>
        <dbReference type="ARBA" id="ARBA00023002"/>
    </source>
</evidence>
<evidence type="ECO:0000256" key="5">
    <source>
        <dbReference type="SAM" id="MobiDB-lite"/>
    </source>
</evidence>
<dbReference type="InterPro" id="IPR009029">
    <property type="entry name" value="HMG_CoA_Rdtase_sub-bd_dom_sf"/>
</dbReference>
<dbReference type="PANTHER" id="PTHR10572">
    <property type="entry name" value="3-HYDROXY-3-METHYLGLUTARYL-COENZYME A REDUCTASE"/>
    <property type="match status" value="1"/>
</dbReference>
<evidence type="ECO:0000256" key="2">
    <source>
        <dbReference type="ARBA" id="ARBA00012999"/>
    </source>
</evidence>
<dbReference type="Gene3D" id="3.30.70.420">
    <property type="entry name" value="Hydroxymethylglutaryl-CoA reductase, class I/II, NAD/NADP-binding domain"/>
    <property type="match status" value="1"/>
</dbReference>
<organism evidence="6">
    <name type="scientific">Roseihalotalea indica</name>
    <dbReference type="NCBI Taxonomy" id="2867963"/>
    <lineage>
        <taxon>Bacteria</taxon>
        <taxon>Pseudomonadati</taxon>
        <taxon>Bacteroidota</taxon>
        <taxon>Cytophagia</taxon>
        <taxon>Cytophagales</taxon>
        <taxon>Catalimonadaceae</taxon>
        <taxon>Roseihalotalea</taxon>
    </lineage>
</organism>
<dbReference type="SUPFAM" id="SSF56542">
    <property type="entry name" value="Substrate-binding domain of HMG-CoA reductase"/>
    <property type="match status" value="1"/>
</dbReference>
<dbReference type="AlphaFoldDB" id="A0AA49GQ73"/>
<protein>
    <recommendedName>
        <fullName evidence="2">hydroxymethylglutaryl-CoA reductase (NADPH)</fullName>
        <ecNumber evidence="2">1.1.1.34</ecNumber>
    </recommendedName>
</protein>
<dbReference type="InterPro" id="IPR002202">
    <property type="entry name" value="HMG_CoA_Rdtase"/>
</dbReference>
<dbReference type="CDD" id="cd00643">
    <property type="entry name" value="HMG-CoA_reductase_classI"/>
    <property type="match status" value="1"/>
</dbReference>
<evidence type="ECO:0000313" key="6">
    <source>
        <dbReference type="EMBL" id="WKN38932.1"/>
    </source>
</evidence>
<dbReference type="InterPro" id="IPR023076">
    <property type="entry name" value="HMG_CoA_Rdtase_CS"/>
</dbReference>
<dbReference type="Pfam" id="PF00368">
    <property type="entry name" value="HMG-CoA_red"/>
    <property type="match status" value="1"/>
</dbReference>
<evidence type="ECO:0000256" key="3">
    <source>
        <dbReference type="ARBA" id="ARBA00022857"/>
    </source>
</evidence>
<comment type="similarity">
    <text evidence="1">Belongs to the HMG-CoA reductase family.</text>
</comment>
<keyword evidence="4" id="KW-0560">Oxidoreductase</keyword>
<name>A0AA49GQ73_9BACT</name>
<reference evidence="6" key="2">
    <citation type="journal article" date="2024" name="Antonie Van Leeuwenhoek">
        <title>Roseihalotalea indica gen. nov., sp. nov., a halophilic Bacteroidetes from mesopelagic Southwest Indian Ocean with higher carbohydrate metabolic potential.</title>
        <authorList>
            <person name="Chen B."/>
            <person name="Zhang M."/>
            <person name="Lin D."/>
            <person name="Ye J."/>
            <person name="Tang K."/>
        </authorList>
    </citation>
    <scope>NUCLEOTIDE SEQUENCE</scope>
    <source>
        <strain evidence="6">TK19036</strain>
    </source>
</reference>
<dbReference type="EMBL" id="CP120682">
    <property type="protein sequence ID" value="WKN38932.1"/>
    <property type="molecule type" value="Genomic_DNA"/>
</dbReference>
<dbReference type="InterPro" id="IPR009023">
    <property type="entry name" value="HMG_CoA_Rdtase_NAD(P)-bd_sf"/>
</dbReference>
<dbReference type="PANTHER" id="PTHR10572:SF24">
    <property type="entry name" value="3-HYDROXY-3-METHYLGLUTARYL-COENZYME A REDUCTASE"/>
    <property type="match status" value="1"/>
</dbReference>
<dbReference type="GO" id="GO:0004420">
    <property type="term" value="F:hydroxymethylglutaryl-CoA reductase (NADPH) activity"/>
    <property type="evidence" value="ECO:0007669"/>
    <property type="project" value="UniProtKB-EC"/>
</dbReference>
<dbReference type="GO" id="GO:0015936">
    <property type="term" value="P:coenzyme A metabolic process"/>
    <property type="evidence" value="ECO:0007669"/>
    <property type="project" value="InterPro"/>
</dbReference>